<evidence type="ECO:0000313" key="1">
    <source>
        <dbReference type="EMBL" id="RKT79739.1"/>
    </source>
</evidence>
<name>A0A495Y244_9MICO</name>
<proteinExistence type="predicted"/>
<accession>A0A495Y244</accession>
<gene>
    <name evidence="1" type="ORF">DFJ68_3217</name>
</gene>
<dbReference type="Proteomes" id="UP000278440">
    <property type="component" value="Unassembled WGS sequence"/>
</dbReference>
<dbReference type="AlphaFoldDB" id="A0A495Y244"/>
<keyword evidence="2" id="KW-1185">Reference proteome</keyword>
<dbReference type="RefSeq" id="WP_121034583.1">
    <property type="nucleotide sequence ID" value="NZ_RBXT01000001.1"/>
</dbReference>
<dbReference type="Gene3D" id="3.40.50.410">
    <property type="entry name" value="von Willebrand factor, type A domain"/>
    <property type="match status" value="1"/>
</dbReference>
<sequence>MTDPNLTHLYFLLDRSGSMQSIRSDTEGGFDAFMAEQRTQPGSCRVTLAQFDDRYEEVYRDVPVADVPPLSLQPRGTTALLDSVGRLVGDAGARLAALPEHERPGVVIVGIMTDGLENASRELTHAQVKAMVQRQTHEFSWQFLYLGADQDAIEVGTSLGVAADRSLTYSRGRVDAVMAATSRNVGRARAAVAGGATPQQAAASLAFDAEQRRAAAD</sequence>
<comment type="caution">
    <text evidence="1">The sequence shown here is derived from an EMBL/GenBank/DDBJ whole genome shotgun (WGS) entry which is preliminary data.</text>
</comment>
<evidence type="ECO:0000313" key="2">
    <source>
        <dbReference type="Proteomes" id="UP000278440"/>
    </source>
</evidence>
<protein>
    <recommendedName>
        <fullName evidence="3">von Willebrand factor type A domain-containing protein</fullName>
    </recommendedName>
</protein>
<reference evidence="1 2" key="1">
    <citation type="submission" date="2018-10" db="EMBL/GenBank/DDBJ databases">
        <title>Sequencing the genomes of 1000 actinobacteria strains.</title>
        <authorList>
            <person name="Klenk H.-P."/>
        </authorList>
    </citation>
    <scope>NUCLEOTIDE SEQUENCE [LARGE SCALE GENOMIC DNA]</scope>
    <source>
        <strain evidence="1 2">DSM 44267</strain>
    </source>
</reference>
<organism evidence="1 2">
    <name type="scientific">Terracoccus luteus</name>
    <dbReference type="NCBI Taxonomy" id="53356"/>
    <lineage>
        <taxon>Bacteria</taxon>
        <taxon>Bacillati</taxon>
        <taxon>Actinomycetota</taxon>
        <taxon>Actinomycetes</taxon>
        <taxon>Micrococcales</taxon>
        <taxon>Intrasporangiaceae</taxon>
        <taxon>Terracoccus</taxon>
    </lineage>
</organism>
<dbReference type="EMBL" id="RBXT01000001">
    <property type="protein sequence ID" value="RKT79739.1"/>
    <property type="molecule type" value="Genomic_DNA"/>
</dbReference>
<evidence type="ECO:0008006" key="3">
    <source>
        <dbReference type="Google" id="ProtNLM"/>
    </source>
</evidence>
<dbReference type="SUPFAM" id="SSF53300">
    <property type="entry name" value="vWA-like"/>
    <property type="match status" value="1"/>
</dbReference>
<dbReference type="InterPro" id="IPR036465">
    <property type="entry name" value="vWFA_dom_sf"/>
</dbReference>
<dbReference type="OrthoDB" id="9790144at2"/>